<dbReference type="OrthoDB" id="9785236at2"/>
<dbReference type="GO" id="GO:0016811">
    <property type="term" value="F:hydrolase activity, acting on carbon-nitrogen (but not peptide) bonds, in linear amides"/>
    <property type="evidence" value="ECO:0007669"/>
    <property type="project" value="InterPro"/>
</dbReference>
<dbReference type="Gene3D" id="2.60.120.580">
    <property type="entry name" value="Acetamidase/Formamidase-like domains"/>
    <property type="match status" value="1"/>
</dbReference>
<protein>
    <submittedName>
        <fullName evidence="1">Acetamidase</fullName>
    </submittedName>
</protein>
<dbReference type="Pfam" id="PF03069">
    <property type="entry name" value="FmdA_AmdA"/>
    <property type="match status" value="2"/>
</dbReference>
<dbReference type="STRING" id="642227.HA49_05115"/>
<keyword evidence="2" id="KW-1185">Reference proteome</keyword>
<name>A0A095VJA4_9GAMM</name>
<dbReference type="PANTHER" id="PTHR31891:SF1">
    <property type="entry name" value="FORMAMIDASE C869.04-RELATED"/>
    <property type="match status" value="1"/>
</dbReference>
<proteinExistence type="predicted"/>
<reference evidence="1" key="1">
    <citation type="submission" date="2014-12" db="EMBL/GenBank/DDBJ databases">
        <title>The draft genome of the Tatumella morbirosei type strain, LMG23360T isolated from pineapple rot.</title>
        <authorList>
            <person name="Smits T.H."/>
            <person name="Palmer M."/>
            <person name="Venter S.N."/>
            <person name="Duffy B."/>
            <person name="Steenkamp E.T."/>
            <person name="Chan W.Y."/>
            <person name="Coutinho T.A."/>
            <person name="Coetzee M.P."/>
            <person name="De Maayer P."/>
        </authorList>
    </citation>
    <scope>NUCLEOTIDE SEQUENCE [LARGE SCALE GENOMIC DNA]</scope>
    <source>
        <strain evidence="1">LMG 23360</strain>
    </source>
</reference>
<dbReference type="EMBL" id="JPKR02000004">
    <property type="protein sequence ID" value="KGD74705.1"/>
    <property type="molecule type" value="Genomic_DNA"/>
</dbReference>
<dbReference type="Gene3D" id="2.40.10.120">
    <property type="match status" value="1"/>
</dbReference>
<evidence type="ECO:0000313" key="1">
    <source>
        <dbReference type="EMBL" id="KGD74705.1"/>
    </source>
</evidence>
<comment type="caution">
    <text evidence="1">The sequence shown here is derived from an EMBL/GenBank/DDBJ whole genome shotgun (WGS) entry which is preliminary data.</text>
</comment>
<evidence type="ECO:0000313" key="2">
    <source>
        <dbReference type="Proteomes" id="UP000029577"/>
    </source>
</evidence>
<dbReference type="Gene3D" id="3.10.28.20">
    <property type="entry name" value="Acetamidase/Formamidase-like domains"/>
    <property type="match status" value="1"/>
</dbReference>
<gene>
    <name evidence="1" type="ORF">HA49_05115</name>
</gene>
<dbReference type="PANTHER" id="PTHR31891">
    <property type="entry name" value="FORMAMIDASE C869.04-RELATED"/>
    <property type="match status" value="1"/>
</dbReference>
<dbReference type="SUPFAM" id="SSF141130">
    <property type="entry name" value="Acetamidase/Formamidase-like"/>
    <property type="match status" value="1"/>
</dbReference>
<dbReference type="RefSeq" id="WP_038017486.1">
    <property type="nucleotide sequence ID" value="NZ_JPKR02000004.1"/>
</dbReference>
<organism evidence="1 2">
    <name type="scientific">Tatumella morbirosei</name>
    <dbReference type="NCBI Taxonomy" id="642227"/>
    <lineage>
        <taxon>Bacteria</taxon>
        <taxon>Pseudomonadati</taxon>
        <taxon>Pseudomonadota</taxon>
        <taxon>Gammaproteobacteria</taxon>
        <taxon>Enterobacterales</taxon>
        <taxon>Erwiniaceae</taxon>
        <taxon>Tatumella</taxon>
    </lineage>
</organism>
<dbReference type="Proteomes" id="UP000029577">
    <property type="component" value="Unassembled WGS sequence"/>
</dbReference>
<dbReference type="eggNOG" id="COG2421">
    <property type="taxonomic scope" value="Bacteria"/>
</dbReference>
<accession>A0A095VJA4</accession>
<dbReference type="AlphaFoldDB" id="A0A095VJA4"/>
<sequence>MVTVGKQHVVYAMSGDNHPVINADSGSRIIFETCDCFSDQITSQDTVFNELDWQRINPATGPVFINQAEPGDLLKVEINSITLTREHAVMVTAPKLGVLGDQLTAPEVAIVPLEDNHALLAGEVKVPLRPMIGVIGVAPDKEAVSCGTPGIHGGNMDCKEIVAGSTLWFRVNVAGGLFALGDLHAAMGDGEVSVCGLEITGEVDVTLTIVKGRSLPTPMLENADTLYTLASALTLDEAADLATRNMADFLTANSTLSLSEAINLLSIAGNLEICQVVDPLKTCRFALPKRVADQLKITVAGETA</sequence>
<dbReference type="InterPro" id="IPR004304">
    <property type="entry name" value="FmdA_AmdA"/>
</dbReference>